<accession>A0A4Z2E8B6</accession>
<name>A0A4Z2E8B6_9TELE</name>
<evidence type="ECO:0000256" key="1">
    <source>
        <dbReference type="SAM" id="MobiDB-lite"/>
    </source>
</evidence>
<feature type="region of interest" description="Disordered" evidence="1">
    <location>
        <begin position="44"/>
        <end position="80"/>
    </location>
</feature>
<feature type="region of interest" description="Disordered" evidence="1">
    <location>
        <begin position="1"/>
        <end position="25"/>
    </location>
</feature>
<feature type="compositionally biased region" description="Gly residues" evidence="1">
    <location>
        <begin position="1"/>
        <end position="22"/>
    </location>
</feature>
<reference evidence="2 3" key="1">
    <citation type="submission" date="2019-03" db="EMBL/GenBank/DDBJ databases">
        <title>First draft genome of Liparis tanakae, snailfish: a comprehensive survey of snailfish specific genes.</title>
        <authorList>
            <person name="Kim W."/>
            <person name="Song I."/>
            <person name="Jeong J.-H."/>
            <person name="Kim D."/>
            <person name="Kim S."/>
            <person name="Ryu S."/>
            <person name="Song J.Y."/>
            <person name="Lee S.K."/>
        </authorList>
    </citation>
    <scope>NUCLEOTIDE SEQUENCE [LARGE SCALE GENOMIC DNA]</scope>
    <source>
        <tissue evidence="2">Muscle</tissue>
    </source>
</reference>
<dbReference type="AlphaFoldDB" id="A0A4Z2E8B6"/>
<keyword evidence="3" id="KW-1185">Reference proteome</keyword>
<comment type="caution">
    <text evidence="2">The sequence shown here is derived from an EMBL/GenBank/DDBJ whole genome shotgun (WGS) entry which is preliminary data.</text>
</comment>
<dbReference type="EMBL" id="SRLO01013956">
    <property type="protein sequence ID" value="TNN24913.1"/>
    <property type="molecule type" value="Genomic_DNA"/>
</dbReference>
<organism evidence="2 3">
    <name type="scientific">Liparis tanakae</name>
    <name type="common">Tanaka's snailfish</name>
    <dbReference type="NCBI Taxonomy" id="230148"/>
    <lineage>
        <taxon>Eukaryota</taxon>
        <taxon>Metazoa</taxon>
        <taxon>Chordata</taxon>
        <taxon>Craniata</taxon>
        <taxon>Vertebrata</taxon>
        <taxon>Euteleostomi</taxon>
        <taxon>Actinopterygii</taxon>
        <taxon>Neopterygii</taxon>
        <taxon>Teleostei</taxon>
        <taxon>Neoteleostei</taxon>
        <taxon>Acanthomorphata</taxon>
        <taxon>Eupercaria</taxon>
        <taxon>Perciformes</taxon>
        <taxon>Cottioidei</taxon>
        <taxon>Cottales</taxon>
        <taxon>Liparidae</taxon>
        <taxon>Liparis</taxon>
    </lineage>
</organism>
<sequence>MRTGGGTLVGAGTPGTQEGGGASRIPTFLKSIFSFPRMMEKVERNVSPPAEPTFPELGSRSASLSRFPEQRAGGGKEVKP</sequence>
<dbReference type="Proteomes" id="UP000314294">
    <property type="component" value="Unassembled WGS sequence"/>
</dbReference>
<gene>
    <name evidence="2" type="ORF">EYF80_064961</name>
</gene>
<protein>
    <submittedName>
        <fullName evidence="2">Uncharacterized protein</fullName>
    </submittedName>
</protein>
<proteinExistence type="predicted"/>
<evidence type="ECO:0000313" key="2">
    <source>
        <dbReference type="EMBL" id="TNN24913.1"/>
    </source>
</evidence>
<evidence type="ECO:0000313" key="3">
    <source>
        <dbReference type="Proteomes" id="UP000314294"/>
    </source>
</evidence>